<dbReference type="KEGG" id="srhi:H9L12_04290"/>
<proteinExistence type="predicted"/>
<dbReference type="GO" id="GO:0016491">
    <property type="term" value="F:oxidoreductase activity"/>
    <property type="evidence" value="ECO:0007669"/>
    <property type="project" value="InterPro"/>
</dbReference>
<dbReference type="InterPro" id="IPR013766">
    <property type="entry name" value="Thioredoxin_domain"/>
</dbReference>
<accession>A0A7G9SD51</accession>
<keyword evidence="7" id="KW-1185">Reference proteome</keyword>
<dbReference type="AlphaFoldDB" id="A0A7G9SD51"/>
<evidence type="ECO:0000259" key="5">
    <source>
        <dbReference type="PROSITE" id="PS51352"/>
    </source>
</evidence>
<dbReference type="EMBL" id="CP060717">
    <property type="protein sequence ID" value="QNN65776.1"/>
    <property type="molecule type" value="Genomic_DNA"/>
</dbReference>
<dbReference type="PANTHER" id="PTHR42852">
    <property type="entry name" value="THIOL:DISULFIDE INTERCHANGE PROTEIN DSBE"/>
    <property type="match status" value="1"/>
</dbReference>
<dbReference type="GO" id="GO:0030313">
    <property type="term" value="C:cell envelope"/>
    <property type="evidence" value="ECO:0007669"/>
    <property type="project" value="UniProtKB-SubCell"/>
</dbReference>
<keyword evidence="3" id="KW-1015">Disulfide bond</keyword>
<dbReference type="InterPro" id="IPR036249">
    <property type="entry name" value="Thioredoxin-like_sf"/>
</dbReference>
<evidence type="ECO:0000256" key="1">
    <source>
        <dbReference type="ARBA" id="ARBA00004196"/>
    </source>
</evidence>
<keyword evidence="4" id="KW-0676">Redox-active center</keyword>
<dbReference type="InterPro" id="IPR050553">
    <property type="entry name" value="Thioredoxin_ResA/DsbE_sf"/>
</dbReference>
<dbReference type="PROSITE" id="PS51352">
    <property type="entry name" value="THIOREDOXIN_2"/>
    <property type="match status" value="1"/>
</dbReference>
<sequence>MKRWTRYLPLAALILFVIAVDWRLSNPPSTVIESRLVGQPFPALGLPAVDASHPTLAEGPGAPKGARVVNLFASWCLPCIGEAPVLMELKRRGVTIDGIAVRDKPERVAAFLKNHGDPFRFIGADLNSGGQLQLGSSGVPETFVVDGQGIIRRHYVGPIERRDLDDIIAAMGPSR</sequence>
<organism evidence="6 7">
    <name type="scientific">Sphingomonas rhizophila</name>
    <dbReference type="NCBI Taxonomy" id="2071607"/>
    <lineage>
        <taxon>Bacteria</taxon>
        <taxon>Pseudomonadati</taxon>
        <taxon>Pseudomonadota</taxon>
        <taxon>Alphaproteobacteria</taxon>
        <taxon>Sphingomonadales</taxon>
        <taxon>Sphingomonadaceae</taxon>
        <taxon>Sphingomonas</taxon>
    </lineage>
</organism>
<dbReference type="RefSeq" id="WP_187542761.1">
    <property type="nucleotide sequence ID" value="NZ_CP060717.1"/>
</dbReference>
<comment type="subcellular location">
    <subcellularLocation>
        <location evidence="1">Cell envelope</location>
    </subcellularLocation>
</comment>
<name>A0A7G9SD51_9SPHN</name>
<protein>
    <submittedName>
        <fullName evidence="6">Redoxin family protein</fullName>
    </submittedName>
</protein>
<reference evidence="6 7" key="1">
    <citation type="submission" date="2020-08" db="EMBL/GenBank/DDBJ databases">
        <title>Genome sequence of Sphingomonas rhizophila KACC 19189T.</title>
        <authorList>
            <person name="Hyun D.-W."/>
            <person name="Bae J.-W."/>
        </authorList>
    </citation>
    <scope>NUCLEOTIDE SEQUENCE [LARGE SCALE GENOMIC DNA]</scope>
    <source>
        <strain evidence="6 7">KACC 19189</strain>
    </source>
</reference>
<dbReference type="Gene3D" id="3.40.30.10">
    <property type="entry name" value="Glutaredoxin"/>
    <property type="match status" value="1"/>
</dbReference>
<dbReference type="InterPro" id="IPR013740">
    <property type="entry name" value="Redoxin"/>
</dbReference>
<dbReference type="SUPFAM" id="SSF52833">
    <property type="entry name" value="Thioredoxin-like"/>
    <property type="match status" value="1"/>
</dbReference>
<dbReference type="Pfam" id="PF08534">
    <property type="entry name" value="Redoxin"/>
    <property type="match status" value="1"/>
</dbReference>
<dbReference type="Proteomes" id="UP000515955">
    <property type="component" value="Chromosome"/>
</dbReference>
<evidence type="ECO:0000313" key="6">
    <source>
        <dbReference type="EMBL" id="QNN65776.1"/>
    </source>
</evidence>
<evidence type="ECO:0000256" key="2">
    <source>
        <dbReference type="ARBA" id="ARBA00022748"/>
    </source>
</evidence>
<dbReference type="PANTHER" id="PTHR42852:SF6">
    <property type="entry name" value="THIOL:DISULFIDE INTERCHANGE PROTEIN DSBE"/>
    <property type="match status" value="1"/>
</dbReference>
<dbReference type="GO" id="GO:0017004">
    <property type="term" value="P:cytochrome complex assembly"/>
    <property type="evidence" value="ECO:0007669"/>
    <property type="project" value="UniProtKB-KW"/>
</dbReference>
<gene>
    <name evidence="6" type="ORF">H9L12_04290</name>
</gene>
<evidence type="ECO:0000313" key="7">
    <source>
        <dbReference type="Proteomes" id="UP000515955"/>
    </source>
</evidence>
<keyword evidence="2" id="KW-0201">Cytochrome c-type biogenesis</keyword>
<evidence type="ECO:0000256" key="3">
    <source>
        <dbReference type="ARBA" id="ARBA00023157"/>
    </source>
</evidence>
<feature type="domain" description="Thioredoxin" evidence="5">
    <location>
        <begin position="35"/>
        <end position="173"/>
    </location>
</feature>
<evidence type="ECO:0000256" key="4">
    <source>
        <dbReference type="ARBA" id="ARBA00023284"/>
    </source>
</evidence>